<evidence type="ECO:0000256" key="4">
    <source>
        <dbReference type="ARBA" id="ARBA00023125"/>
    </source>
</evidence>
<dbReference type="Gene3D" id="1.10.8.60">
    <property type="match status" value="1"/>
</dbReference>
<dbReference type="Pfam" id="PF01590">
    <property type="entry name" value="GAF"/>
    <property type="match status" value="1"/>
</dbReference>
<dbReference type="GO" id="GO:0043565">
    <property type="term" value="F:sequence-specific DNA binding"/>
    <property type="evidence" value="ECO:0007669"/>
    <property type="project" value="InterPro"/>
</dbReference>
<evidence type="ECO:0000313" key="8">
    <source>
        <dbReference type="Proteomes" id="UP000187367"/>
    </source>
</evidence>
<dbReference type="SUPFAM" id="SSF55781">
    <property type="entry name" value="GAF domain-like"/>
    <property type="match status" value="1"/>
</dbReference>
<feature type="domain" description="Sigma-54 factor interaction" evidence="6">
    <location>
        <begin position="308"/>
        <end position="533"/>
    </location>
</feature>
<dbReference type="InterPro" id="IPR002078">
    <property type="entry name" value="Sigma_54_int"/>
</dbReference>
<dbReference type="SUPFAM" id="SSF52540">
    <property type="entry name" value="P-loop containing nucleoside triphosphate hydrolases"/>
    <property type="match status" value="1"/>
</dbReference>
<accession>A0A1R1QLX8</accession>
<evidence type="ECO:0000259" key="6">
    <source>
        <dbReference type="PROSITE" id="PS50045"/>
    </source>
</evidence>
<organism evidence="7 8">
    <name type="scientific">Bacillus swezeyi</name>
    <dbReference type="NCBI Taxonomy" id="1925020"/>
    <lineage>
        <taxon>Bacteria</taxon>
        <taxon>Bacillati</taxon>
        <taxon>Bacillota</taxon>
        <taxon>Bacilli</taxon>
        <taxon>Bacillales</taxon>
        <taxon>Bacillaceae</taxon>
        <taxon>Bacillus</taxon>
    </lineage>
</organism>
<name>A0A1R1RPU4_9BACI</name>
<dbReference type="Gene3D" id="3.30.450.40">
    <property type="match status" value="1"/>
</dbReference>
<reference evidence="7 8" key="1">
    <citation type="submission" date="2017-01" db="EMBL/GenBank/DDBJ databases">
        <title>Bacillus phylogenomics.</title>
        <authorList>
            <person name="Dunlap C."/>
        </authorList>
    </citation>
    <scope>NUCLEOTIDE SEQUENCE [LARGE SCALE GENOMIC DNA]</scope>
    <source>
        <strain evidence="7 8">NRRL B-41282</strain>
    </source>
</reference>
<dbReference type="PROSITE" id="PS50045">
    <property type="entry name" value="SIGMA54_INTERACT_4"/>
    <property type="match status" value="1"/>
</dbReference>
<dbReference type="EMBL" id="MTJL01000018">
    <property type="protein sequence ID" value="OMI05608.1"/>
    <property type="molecule type" value="Genomic_DNA"/>
</dbReference>
<dbReference type="InterPro" id="IPR003018">
    <property type="entry name" value="GAF"/>
</dbReference>
<keyword evidence="8" id="KW-1185">Reference proteome</keyword>
<evidence type="ECO:0000256" key="5">
    <source>
        <dbReference type="ARBA" id="ARBA00023163"/>
    </source>
</evidence>
<dbReference type="PROSITE" id="PS00688">
    <property type="entry name" value="SIGMA54_INTERACT_3"/>
    <property type="match status" value="1"/>
</dbReference>
<dbReference type="FunFam" id="3.40.50.300:FF:000006">
    <property type="entry name" value="DNA-binding transcriptional regulator NtrC"/>
    <property type="match status" value="1"/>
</dbReference>
<accession>A0A1R1RPU4</accession>
<dbReference type="AlphaFoldDB" id="A0A1R1RPU4"/>
<keyword evidence="5" id="KW-0804">Transcription</keyword>
<dbReference type="GO" id="GO:0005524">
    <property type="term" value="F:ATP binding"/>
    <property type="evidence" value="ECO:0007669"/>
    <property type="project" value="UniProtKB-KW"/>
</dbReference>
<dbReference type="SMART" id="SM00382">
    <property type="entry name" value="AAA"/>
    <property type="match status" value="1"/>
</dbReference>
<dbReference type="Pfam" id="PF25601">
    <property type="entry name" value="AAA_lid_14"/>
    <property type="match status" value="1"/>
</dbReference>
<dbReference type="RefSeq" id="WP_076762422.1">
    <property type="nucleotide sequence ID" value="NZ_JARMMH010000002.1"/>
</dbReference>
<keyword evidence="2" id="KW-0067">ATP-binding</keyword>
<dbReference type="OrthoDB" id="9771372at2"/>
<dbReference type="InterPro" id="IPR058031">
    <property type="entry name" value="AAA_lid_NorR"/>
</dbReference>
<dbReference type="PROSITE" id="PS00676">
    <property type="entry name" value="SIGMA54_INTERACT_2"/>
    <property type="match status" value="1"/>
</dbReference>
<dbReference type="PANTHER" id="PTHR32071:SF101">
    <property type="entry name" value="ACETOIN DEHYDROGENASE OPERON TRANSCRIPTIONAL ACTIVATOR ACOR"/>
    <property type="match status" value="1"/>
</dbReference>
<dbReference type="InterPro" id="IPR003593">
    <property type="entry name" value="AAA+_ATPase"/>
</dbReference>
<dbReference type="Gene3D" id="1.10.10.60">
    <property type="entry name" value="Homeodomain-like"/>
    <property type="match status" value="1"/>
</dbReference>
<dbReference type="PANTHER" id="PTHR32071">
    <property type="entry name" value="TRANSCRIPTIONAL REGULATORY PROTEIN"/>
    <property type="match status" value="1"/>
</dbReference>
<comment type="caution">
    <text evidence="7">The sequence shown here is derived from an EMBL/GenBank/DDBJ whole genome shotgun (WGS) entry which is preliminary data.</text>
</comment>
<evidence type="ECO:0000256" key="3">
    <source>
        <dbReference type="ARBA" id="ARBA00023015"/>
    </source>
</evidence>
<dbReference type="GO" id="GO:0006355">
    <property type="term" value="P:regulation of DNA-templated transcription"/>
    <property type="evidence" value="ECO:0007669"/>
    <property type="project" value="InterPro"/>
</dbReference>
<dbReference type="SUPFAM" id="SSF46689">
    <property type="entry name" value="Homeodomain-like"/>
    <property type="match status" value="1"/>
</dbReference>
<dbReference type="Gene3D" id="3.40.50.300">
    <property type="entry name" value="P-loop containing nucleotide triphosphate hydrolases"/>
    <property type="match status" value="1"/>
</dbReference>
<proteinExistence type="predicted"/>
<protein>
    <submittedName>
        <fullName evidence="7">Sigma-54-dependent Fis family transcriptional regulator</fullName>
    </submittedName>
</protein>
<dbReference type="InterPro" id="IPR025944">
    <property type="entry name" value="Sigma_54_int_dom_CS"/>
</dbReference>
<dbReference type="InterPro" id="IPR002197">
    <property type="entry name" value="HTH_Fis"/>
</dbReference>
<keyword evidence="1" id="KW-0547">Nucleotide-binding</keyword>
<dbReference type="Proteomes" id="UP000187367">
    <property type="component" value="Unassembled WGS sequence"/>
</dbReference>
<gene>
    <name evidence="7" type="ORF">BW143_10595</name>
</gene>
<keyword evidence="4" id="KW-0238">DNA-binding</keyword>
<sequence>MNPTPCYLNTWKRFVQEGLLDGSRLNKRVMESWYRCKKANVNPYLDKGQSILQKELLSVQKEKHALFLDVALPYLNKISQELKESEMMALLIDADGYVLSLAGSQRTLAEAGRINFVEGVRWTEAEVGTNAIGTALEIGEAVTINGSEHFSVASHHWSCSAAPIRDESGMTMGVIDISCLTDRRHPFMLGMAATAAHAIEREVHVYTKRKEMELVSSCLEKVESDEPFVVCDEKRQIVSASSPVRERFSGWRGMQVNKLSEGGFHILRERTIRSETDGKTLGVSVSLAEAPRKDPAKTFISYFSFPGETGTSKAFQNALNEMKLAAQTDANVYIWGETGSGKDLAARAIHAGSARRNGPFLAVNCGAIPESLMESELFGYAEGAFTGAKRRGSKGKFEQAHKGTIFLDEIGEIPFQMQVALLRIIEERKVTPIGGAHEVPLDIRIITATHRDMNELLQQGKIREDLYYRLHVYPVKIPPLRERKEDIPDLFRHYKEKHRWEAEFPRGFFQRLQEYHWPGNIRELFNIFERLRVLFPAGGLISPSQYASVLDVLDWKSGKTSAEGGQPPSSGLSFRERIQKHMMMDALQKAKGNVSEAAKLAGIPRSTFYKRLRKYNL</sequence>
<evidence type="ECO:0000313" key="7">
    <source>
        <dbReference type="EMBL" id="OMI05608.1"/>
    </source>
</evidence>
<dbReference type="CDD" id="cd00009">
    <property type="entry name" value="AAA"/>
    <property type="match status" value="1"/>
</dbReference>
<dbReference type="Pfam" id="PF00158">
    <property type="entry name" value="Sigma54_activat"/>
    <property type="match status" value="1"/>
</dbReference>
<evidence type="ECO:0000256" key="2">
    <source>
        <dbReference type="ARBA" id="ARBA00022840"/>
    </source>
</evidence>
<keyword evidence="3" id="KW-0805">Transcription regulation</keyword>
<dbReference type="InterPro" id="IPR009057">
    <property type="entry name" value="Homeodomain-like_sf"/>
</dbReference>
<dbReference type="InterPro" id="IPR027417">
    <property type="entry name" value="P-loop_NTPase"/>
</dbReference>
<dbReference type="Pfam" id="PF02954">
    <property type="entry name" value="HTH_8"/>
    <property type="match status" value="1"/>
</dbReference>
<dbReference type="PRINTS" id="PR01590">
    <property type="entry name" value="HTHFIS"/>
</dbReference>
<dbReference type="InterPro" id="IPR029016">
    <property type="entry name" value="GAF-like_dom_sf"/>
</dbReference>
<dbReference type="InterPro" id="IPR025943">
    <property type="entry name" value="Sigma_54_int_dom_ATP-bd_2"/>
</dbReference>
<evidence type="ECO:0000256" key="1">
    <source>
        <dbReference type="ARBA" id="ARBA00022741"/>
    </source>
</evidence>